<dbReference type="InterPro" id="IPR001926">
    <property type="entry name" value="TrpB-like_PALP"/>
</dbReference>
<sequence>MQFTQDEIADAVAILRPRVPPTPAYAWPLLTARLGPEVIVKHENHTPTGAFKARGGLVYMERLRRAGLPPGVVTATRGNHGQSIAMGAQAAGIPALIVVPEGNSPEKNAAMRAFGGEVLIAGEDFDAARVRAAAEAEARGYRMVPSFHRDLVQGVATYAAELFADWQGIDVVFAPVGMGSGLCGLIAMRDLLGLKTEIVGVVAKLAPAFARSFRAGHPLPNFGAQTFADGIACREPSPEALEVILRGAADLIEVDEAEIVEAIRVLLTDTHNLAEGAGAAALAGLMQCRARHAGKRAAVILSGGNIDREALLAVLSDQTPGEASARQP</sequence>
<dbReference type="EC" id="4.3.1.19" evidence="5"/>
<keyword evidence="2" id="KW-0663">Pyridoxal phosphate</keyword>
<comment type="caution">
    <text evidence="5">The sequence shown here is derived from an EMBL/GenBank/DDBJ whole genome shotgun (WGS) entry which is preliminary data.</text>
</comment>
<gene>
    <name evidence="5" type="ORF">ACFSM0_11715</name>
</gene>
<dbReference type="RefSeq" id="WP_377390525.1">
    <property type="nucleotide sequence ID" value="NZ_JBHUIX010000011.1"/>
</dbReference>
<dbReference type="PANTHER" id="PTHR48078:SF7">
    <property type="entry name" value="BLL6502 PROTEIN"/>
    <property type="match status" value="1"/>
</dbReference>
<dbReference type="NCBIfam" id="NF004771">
    <property type="entry name" value="PRK06110.1"/>
    <property type="match status" value="1"/>
</dbReference>
<dbReference type="Pfam" id="PF00291">
    <property type="entry name" value="PALP"/>
    <property type="match status" value="1"/>
</dbReference>
<evidence type="ECO:0000313" key="5">
    <source>
        <dbReference type="EMBL" id="MFD2174762.1"/>
    </source>
</evidence>
<name>A0ABW5A901_9RHOB</name>
<evidence type="ECO:0000259" key="4">
    <source>
        <dbReference type="Pfam" id="PF00291"/>
    </source>
</evidence>
<keyword evidence="3 5" id="KW-0456">Lyase</keyword>
<comment type="cofactor">
    <cofactor evidence="1">
        <name>pyridoxal 5'-phosphate</name>
        <dbReference type="ChEBI" id="CHEBI:597326"/>
    </cofactor>
</comment>
<reference evidence="6" key="1">
    <citation type="journal article" date="2019" name="Int. J. Syst. Evol. Microbiol.">
        <title>The Global Catalogue of Microorganisms (GCM) 10K type strain sequencing project: providing services to taxonomists for standard genome sequencing and annotation.</title>
        <authorList>
            <consortium name="The Broad Institute Genomics Platform"/>
            <consortium name="The Broad Institute Genome Sequencing Center for Infectious Disease"/>
            <person name="Wu L."/>
            <person name="Ma J."/>
        </authorList>
    </citation>
    <scope>NUCLEOTIDE SEQUENCE [LARGE SCALE GENOMIC DNA]</scope>
    <source>
        <strain evidence="6">CCUG 55131</strain>
    </source>
</reference>
<evidence type="ECO:0000256" key="1">
    <source>
        <dbReference type="ARBA" id="ARBA00001933"/>
    </source>
</evidence>
<accession>A0ABW5A901</accession>
<proteinExistence type="predicted"/>
<dbReference type="GO" id="GO:0004794">
    <property type="term" value="F:threonine deaminase activity"/>
    <property type="evidence" value="ECO:0007669"/>
    <property type="project" value="UniProtKB-EC"/>
</dbReference>
<dbReference type="Proteomes" id="UP001597413">
    <property type="component" value="Unassembled WGS sequence"/>
</dbReference>
<dbReference type="PANTHER" id="PTHR48078">
    <property type="entry name" value="THREONINE DEHYDRATASE, MITOCHONDRIAL-RELATED"/>
    <property type="match status" value="1"/>
</dbReference>
<evidence type="ECO:0000256" key="3">
    <source>
        <dbReference type="ARBA" id="ARBA00023239"/>
    </source>
</evidence>
<dbReference type="EMBL" id="JBHUIX010000011">
    <property type="protein sequence ID" value="MFD2174762.1"/>
    <property type="molecule type" value="Genomic_DNA"/>
</dbReference>
<keyword evidence="6" id="KW-1185">Reference proteome</keyword>
<dbReference type="PROSITE" id="PS00165">
    <property type="entry name" value="DEHYDRATASE_SER_THR"/>
    <property type="match status" value="1"/>
</dbReference>
<dbReference type="InterPro" id="IPR000634">
    <property type="entry name" value="Ser/Thr_deHydtase_PyrdxlP-BS"/>
</dbReference>
<dbReference type="Gene3D" id="3.40.50.1100">
    <property type="match status" value="2"/>
</dbReference>
<protein>
    <submittedName>
        <fullName evidence="5">Threonine dehydratase</fullName>
        <ecNumber evidence="5">4.3.1.19</ecNumber>
    </submittedName>
</protein>
<dbReference type="SUPFAM" id="SSF53686">
    <property type="entry name" value="Tryptophan synthase beta subunit-like PLP-dependent enzymes"/>
    <property type="match status" value="1"/>
</dbReference>
<dbReference type="InterPro" id="IPR036052">
    <property type="entry name" value="TrpB-like_PALP_sf"/>
</dbReference>
<evidence type="ECO:0000256" key="2">
    <source>
        <dbReference type="ARBA" id="ARBA00022898"/>
    </source>
</evidence>
<dbReference type="InterPro" id="IPR050147">
    <property type="entry name" value="Ser/Thr_Dehydratase"/>
</dbReference>
<evidence type="ECO:0000313" key="6">
    <source>
        <dbReference type="Proteomes" id="UP001597413"/>
    </source>
</evidence>
<feature type="domain" description="Tryptophan synthase beta chain-like PALP" evidence="4">
    <location>
        <begin position="18"/>
        <end position="303"/>
    </location>
</feature>
<organism evidence="5 6">
    <name type="scientific">Rhodobacter lacus</name>
    <dbReference type="NCBI Taxonomy" id="1641972"/>
    <lineage>
        <taxon>Bacteria</taxon>
        <taxon>Pseudomonadati</taxon>
        <taxon>Pseudomonadota</taxon>
        <taxon>Alphaproteobacteria</taxon>
        <taxon>Rhodobacterales</taxon>
        <taxon>Rhodobacter group</taxon>
        <taxon>Rhodobacter</taxon>
    </lineage>
</organism>